<evidence type="ECO:0000256" key="1">
    <source>
        <dbReference type="SAM" id="MobiDB-lite"/>
    </source>
</evidence>
<gene>
    <name evidence="2" type="ORF">OXD698_LOCUS43394</name>
</gene>
<feature type="compositionally biased region" description="Polar residues" evidence="1">
    <location>
        <begin position="15"/>
        <end position="36"/>
    </location>
</feature>
<sequence>MTTLPSDVPIASILSTDDTTLKTNPSNDIEQSSEKLVNSRPLEDNLRQLDINDIDDEQLRSVPLSSDNDRQPTLQNEQSVESQPSILSDQTNVSEPVLSKSSTSDGNTTVSYGVDWSDHAHPTSHCWFPLTSDDVATIQSCTYTACTNPKSIYESTLLRCASCALIIHSHHLDDLQATKADFLPHCRPSFVDDNDNSSKYDQHFWSDVSILPKPCLQCQRASVATTLFGSDDSPL</sequence>
<dbReference type="Proteomes" id="UP000663844">
    <property type="component" value="Unassembled WGS sequence"/>
</dbReference>
<name>A0A820ERW4_9BILA</name>
<evidence type="ECO:0000313" key="2">
    <source>
        <dbReference type="EMBL" id="CAF4250251.1"/>
    </source>
</evidence>
<feature type="region of interest" description="Disordered" evidence="1">
    <location>
        <begin position="62"/>
        <end position="107"/>
    </location>
</feature>
<protein>
    <submittedName>
        <fullName evidence="2">Uncharacterized protein</fullName>
    </submittedName>
</protein>
<feature type="non-terminal residue" evidence="2">
    <location>
        <position position="1"/>
    </location>
</feature>
<organism evidence="2 3">
    <name type="scientific">Adineta steineri</name>
    <dbReference type="NCBI Taxonomy" id="433720"/>
    <lineage>
        <taxon>Eukaryota</taxon>
        <taxon>Metazoa</taxon>
        <taxon>Spiralia</taxon>
        <taxon>Gnathifera</taxon>
        <taxon>Rotifera</taxon>
        <taxon>Eurotatoria</taxon>
        <taxon>Bdelloidea</taxon>
        <taxon>Adinetida</taxon>
        <taxon>Adinetidae</taxon>
        <taxon>Adineta</taxon>
    </lineage>
</organism>
<dbReference type="EMBL" id="CAJOAZ010012306">
    <property type="protein sequence ID" value="CAF4250251.1"/>
    <property type="molecule type" value="Genomic_DNA"/>
</dbReference>
<evidence type="ECO:0000313" key="3">
    <source>
        <dbReference type="Proteomes" id="UP000663844"/>
    </source>
</evidence>
<feature type="compositionally biased region" description="Polar residues" evidence="1">
    <location>
        <begin position="63"/>
        <end position="107"/>
    </location>
</feature>
<dbReference type="AlphaFoldDB" id="A0A820ERW4"/>
<reference evidence="2" key="1">
    <citation type="submission" date="2021-02" db="EMBL/GenBank/DDBJ databases">
        <authorList>
            <person name="Nowell W R."/>
        </authorList>
    </citation>
    <scope>NUCLEOTIDE SEQUENCE</scope>
</reference>
<feature type="region of interest" description="Disordered" evidence="1">
    <location>
        <begin position="15"/>
        <end position="41"/>
    </location>
</feature>
<comment type="caution">
    <text evidence="2">The sequence shown here is derived from an EMBL/GenBank/DDBJ whole genome shotgun (WGS) entry which is preliminary data.</text>
</comment>
<accession>A0A820ERW4</accession>
<proteinExistence type="predicted"/>